<proteinExistence type="predicted"/>
<name>A0A0A7CN66_ACHHY</name>
<protein>
    <submittedName>
        <fullName evidence="3">Secreted protein</fullName>
    </submittedName>
</protein>
<accession>A0A0A7CN66</accession>
<reference evidence="3" key="1">
    <citation type="journal article" date="2014" name="Genome Biol. Evol.">
        <title>The secreted proteins of Achlya hypogyna and Thraustotheca clavata identify the ancestral oomycete secretome and reveal gene acquisitions by horizontal gene transfer.</title>
        <authorList>
            <person name="Misner I."/>
            <person name="Blouin N."/>
            <person name="Leonard G."/>
            <person name="Richards T.A."/>
            <person name="Lane C.E."/>
        </authorList>
    </citation>
    <scope>NUCLEOTIDE SEQUENCE</scope>
    <source>
        <strain evidence="3">ATCC 48635</strain>
    </source>
</reference>
<feature type="non-terminal residue" evidence="3">
    <location>
        <position position="309"/>
    </location>
</feature>
<feature type="repeat" description="TPR" evidence="1">
    <location>
        <begin position="211"/>
        <end position="244"/>
    </location>
</feature>
<dbReference type="GO" id="GO:0016757">
    <property type="term" value="F:glycosyltransferase activity"/>
    <property type="evidence" value="ECO:0007669"/>
    <property type="project" value="TreeGrafter"/>
</dbReference>
<evidence type="ECO:0000313" key="3">
    <source>
        <dbReference type="EMBL" id="AIG56342.1"/>
    </source>
</evidence>
<keyword evidence="2" id="KW-0732">Signal</keyword>
<dbReference type="PANTHER" id="PTHR44998:SF1">
    <property type="entry name" value="UDP-N-ACETYLGLUCOSAMINE--PEPTIDE N-ACETYLGLUCOSAMINYLTRANSFERASE 110 KDA SUBUNIT"/>
    <property type="match status" value="1"/>
</dbReference>
<dbReference type="EMBL" id="KM038881">
    <property type="protein sequence ID" value="AIG56342.1"/>
    <property type="molecule type" value="Genomic_DNA"/>
</dbReference>
<dbReference type="GO" id="GO:0006493">
    <property type="term" value="P:protein O-linked glycosylation"/>
    <property type="evidence" value="ECO:0007669"/>
    <property type="project" value="TreeGrafter"/>
</dbReference>
<sequence>MIFLRAIAVSVALVQASEGYTYPSTPLNHKRVTQALERYDKGQQAMERGALDEALGQFHAAIDAYTDFGPAYNNIGYVLSQLEGHTADAVRYHEAAVRIATAEEDWETFVSAHNNLGFLAREGKGFAETLRAIEHYDAALALSPPHCTTVSYLSTLYNKASALLSAHLDLGIIYFNQCAAFYDATLTGNLVRALQHQNVLVQVATTMRDIVGALNNKGQFLKELGYVQEALAAHEEAFALDPTDGNTLLNIVTARRQLCLWSDPDDWLGRLMAMTLRDLQEGRSPPLLPFDATLLPLSDATKKAIAVAN</sequence>
<dbReference type="InterPro" id="IPR019734">
    <property type="entry name" value="TPR_rpt"/>
</dbReference>
<evidence type="ECO:0000256" key="1">
    <source>
        <dbReference type="PROSITE-ProRule" id="PRU00339"/>
    </source>
</evidence>
<organism evidence="3">
    <name type="scientific">Achlya hypogyna</name>
    <name type="common">Oomycete</name>
    <name type="synonym">Protoachlya hypogyna</name>
    <dbReference type="NCBI Taxonomy" id="1202772"/>
    <lineage>
        <taxon>Eukaryota</taxon>
        <taxon>Sar</taxon>
        <taxon>Stramenopiles</taxon>
        <taxon>Oomycota</taxon>
        <taxon>Saprolegniomycetes</taxon>
        <taxon>Saprolegniales</taxon>
        <taxon>Achlyaceae</taxon>
        <taxon>Achlya</taxon>
    </lineage>
</organism>
<dbReference type="InterPro" id="IPR011990">
    <property type="entry name" value="TPR-like_helical_dom_sf"/>
</dbReference>
<keyword evidence="1" id="KW-0802">TPR repeat</keyword>
<feature type="signal peptide" evidence="2">
    <location>
        <begin position="1"/>
        <end position="19"/>
    </location>
</feature>
<dbReference type="PANTHER" id="PTHR44998">
    <property type="match status" value="1"/>
</dbReference>
<feature type="chain" id="PRO_5002027385" evidence="2">
    <location>
        <begin position="20"/>
        <end position="309"/>
    </location>
</feature>
<dbReference type="SMART" id="SM00028">
    <property type="entry name" value="TPR"/>
    <property type="match status" value="4"/>
</dbReference>
<dbReference type="AlphaFoldDB" id="A0A0A7CN66"/>
<dbReference type="Pfam" id="PF13181">
    <property type="entry name" value="TPR_8"/>
    <property type="match status" value="1"/>
</dbReference>
<evidence type="ECO:0000256" key="2">
    <source>
        <dbReference type="SAM" id="SignalP"/>
    </source>
</evidence>
<dbReference type="PROSITE" id="PS50005">
    <property type="entry name" value="TPR"/>
    <property type="match status" value="1"/>
</dbReference>
<dbReference type="SUPFAM" id="SSF48452">
    <property type="entry name" value="TPR-like"/>
    <property type="match status" value="1"/>
</dbReference>
<dbReference type="Gene3D" id="1.25.40.10">
    <property type="entry name" value="Tetratricopeptide repeat domain"/>
    <property type="match status" value="2"/>
</dbReference>